<evidence type="ECO:0000313" key="2">
    <source>
        <dbReference type="EMBL" id="MBC8590190.1"/>
    </source>
</evidence>
<dbReference type="EMBL" id="JACRTK010000001">
    <property type="protein sequence ID" value="MBC8590190.1"/>
    <property type="molecule type" value="Genomic_DNA"/>
</dbReference>
<protein>
    <submittedName>
        <fullName evidence="2">Uncharacterized protein</fullName>
    </submittedName>
</protein>
<keyword evidence="3" id="KW-1185">Reference proteome</keyword>
<comment type="caution">
    <text evidence="2">The sequence shown here is derived from an EMBL/GenBank/DDBJ whole genome shotgun (WGS) entry which is preliminary data.</text>
</comment>
<dbReference type="InterPro" id="IPR014755">
    <property type="entry name" value="Cu-Rt/internalin_Ig-like"/>
</dbReference>
<proteinExistence type="predicted"/>
<accession>A0A926IM93</accession>
<evidence type="ECO:0000256" key="1">
    <source>
        <dbReference type="ARBA" id="ARBA00022729"/>
    </source>
</evidence>
<dbReference type="AlphaFoldDB" id="A0A926IM93"/>
<dbReference type="Gene3D" id="2.60.40.1220">
    <property type="match status" value="2"/>
</dbReference>
<sequence>MTVEVKFSQPVDKADATTTSPYKVNISGVTLTNPKLSADGKTLTLTAEDANTAGAAIDVEDATVVVEPIKSKDDAKVKSEKYVGLMTYKDEVDPEILNVKATTNGTIAEAATIELTEPVKSGVLVKVNGSYATVTPFAGANSDKLELTGLKLETGKTHTVEVINAEDVAGNKVVSMSASFTVAVDNVRPVATVTAGGNDKEILVTFNKEMNPAKVTGITVKDETLSPVTVDPAAPVANTDNKQFTIKVTQVNIYENKDSRIFSVVLPKDMEDTLGNKTVDTVLTVTLTKDTVKPVATGYNVVKDSDDKVESIEISFSEGLKAGSPATGQTLDQVTSSIVKSNGVLADTTFNMFKAKEVKAGDKKVVFTADSAQDIIGEYAFSFAKDLVTDQSEAGNKSAAFNYTINFGDAKADTEFEVSTAIGGTNVITVTFDEGVKGGAVAGSATDLANYTLGGKPLPEGTTITLDGTQKEAVITLPKGSIEKTDPAVVFTVANVKNLNGTKTLKSYSATVELEDNTAPTVVEAPVHNATAKTISYKFNEEIQLVNQADSTVVAANMIENQLAVYKVEDGAYDNTLPNVVKAVVWDADTNTLTVTYTDTLEAGDYIVDAWGYSITDLEGNRIANLDDATNYLVTVK</sequence>
<dbReference type="Proteomes" id="UP000601522">
    <property type="component" value="Unassembled WGS sequence"/>
</dbReference>
<organism evidence="2 3">
    <name type="scientific">Wansuia hejianensis</name>
    <dbReference type="NCBI Taxonomy" id="2763667"/>
    <lineage>
        <taxon>Bacteria</taxon>
        <taxon>Bacillati</taxon>
        <taxon>Bacillota</taxon>
        <taxon>Clostridia</taxon>
        <taxon>Lachnospirales</taxon>
        <taxon>Lachnospiraceae</taxon>
        <taxon>Wansuia</taxon>
    </lineage>
</organism>
<evidence type="ECO:0000313" key="3">
    <source>
        <dbReference type="Proteomes" id="UP000601522"/>
    </source>
</evidence>
<reference evidence="2 3" key="1">
    <citation type="submission" date="2020-08" db="EMBL/GenBank/DDBJ databases">
        <title>Genome public.</title>
        <authorList>
            <person name="Liu C."/>
            <person name="Sun Q."/>
        </authorList>
    </citation>
    <scope>NUCLEOTIDE SEQUENCE [LARGE SCALE GENOMIC DNA]</scope>
    <source>
        <strain evidence="2 3">NSJ-26</strain>
    </source>
</reference>
<keyword evidence="1" id="KW-0732">Signal</keyword>
<dbReference type="RefSeq" id="WP_249323012.1">
    <property type="nucleotide sequence ID" value="NZ_JACRTK010000001.1"/>
</dbReference>
<name>A0A926IM93_9FIRM</name>
<gene>
    <name evidence="2" type="ORF">H8689_03420</name>
</gene>